<proteinExistence type="predicted"/>
<protein>
    <submittedName>
        <fullName evidence="2">Uncharacterized protein</fullName>
    </submittedName>
</protein>
<dbReference type="AlphaFoldDB" id="A0A0C3G477"/>
<sequence>MQLILSLLYLLEKKRKCIACIGSAHGFADWRLRLHDFYCNALYCRFLAPQGSTSCESPFRRPPGASLVASDQRSEYNRQKDG</sequence>
<dbReference type="HOGENOM" id="CLU_2559070_0_0_1"/>
<gene>
    <name evidence="2" type="ORF">PILCRDRAFT_308986</name>
</gene>
<dbReference type="InParanoid" id="A0A0C3G477"/>
<keyword evidence="3" id="KW-1185">Reference proteome</keyword>
<evidence type="ECO:0000313" key="2">
    <source>
        <dbReference type="EMBL" id="KIM86594.1"/>
    </source>
</evidence>
<reference evidence="2 3" key="1">
    <citation type="submission" date="2014-04" db="EMBL/GenBank/DDBJ databases">
        <authorList>
            <consortium name="DOE Joint Genome Institute"/>
            <person name="Kuo A."/>
            <person name="Tarkka M."/>
            <person name="Buscot F."/>
            <person name="Kohler A."/>
            <person name="Nagy L.G."/>
            <person name="Floudas D."/>
            <person name="Copeland A."/>
            <person name="Barry K.W."/>
            <person name="Cichocki N."/>
            <person name="Veneault-Fourrey C."/>
            <person name="LaButti K."/>
            <person name="Lindquist E.A."/>
            <person name="Lipzen A."/>
            <person name="Lundell T."/>
            <person name="Morin E."/>
            <person name="Murat C."/>
            <person name="Sun H."/>
            <person name="Tunlid A."/>
            <person name="Henrissat B."/>
            <person name="Grigoriev I.V."/>
            <person name="Hibbett D.S."/>
            <person name="Martin F."/>
            <person name="Nordberg H.P."/>
            <person name="Cantor M.N."/>
            <person name="Hua S.X."/>
        </authorList>
    </citation>
    <scope>NUCLEOTIDE SEQUENCE [LARGE SCALE GENOMIC DNA]</scope>
    <source>
        <strain evidence="2 3">F 1598</strain>
    </source>
</reference>
<name>A0A0C3G477_PILCF</name>
<dbReference type="Proteomes" id="UP000054166">
    <property type="component" value="Unassembled WGS sequence"/>
</dbReference>
<feature type="compositionally biased region" description="Basic and acidic residues" evidence="1">
    <location>
        <begin position="72"/>
        <end position="82"/>
    </location>
</feature>
<evidence type="ECO:0000256" key="1">
    <source>
        <dbReference type="SAM" id="MobiDB-lite"/>
    </source>
</evidence>
<evidence type="ECO:0000313" key="3">
    <source>
        <dbReference type="Proteomes" id="UP000054166"/>
    </source>
</evidence>
<organism evidence="2 3">
    <name type="scientific">Piloderma croceum (strain F 1598)</name>
    <dbReference type="NCBI Taxonomy" id="765440"/>
    <lineage>
        <taxon>Eukaryota</taxon>
        <taxon>Fungi</taxon>
        <taxon>Dikarya</taxon>
        <taxon>Basidiomycota</taxon>
        <taxon>Agaricomycotina</taxon>
        <taxon>Agaricomycetes</taxon>
        <taxon>Agaricomycetidae</taxon>
        <taxon>Atheliales</taxon>
        <taxon>Atheliaceae</taxon>
        <taxon>Piloderma</taxon>
    </lineage>
</organism>
<accession>A0A0C3G477</accession>
<reference evidence="3" key="2">
    <citation type="submission" date="2015-01" db="EMBL/GenBank/DDBJ databases">
        <title>Evolutionary Origins and Diversification of the Mycorrhizal Mutualists.</title>
        <authorList>
            <consortium name="DOE Joint Genome Institute"/>
            <consortium name="Mycorrhizal Genomics Consortium"/>
            <person name="Kohler A."/>
            <person name="Kuo A."/>
            <person name="Nagy L.G."/>
            <person name="Floudas D."/>
            <person name="Copeland A."/>
            <person name="Barry K.W."/>
            <person name="Cichocki N."/>
            <person name="Veneault-Fourrey C."/>
            <person name="LaButti K."/>
            <person name="Lindquist E.A."/>
            <person name="Lipzen A."/>
            <person name="Lundell T."/>
            <person name="Morin E."/>
            <person name="Murat C."/>
            <person name="Riley R."/>
            <person name="Ohm R."/>
            <person name="Sun H."/>
            <person name="Tunlid A."/>
            <person name="Henrissat B."/>
            <person name="Grigoriev I.V."/>
            <person name="Hibbett D.S."/>
            <person name="Martin F."/>
        </authorList>
    </citation>
    <scope>NUCLEOTIDE SEQUENCE [LARGE SCALE GENOMIC DNA]</scope>
    <source>
        <strain evidence="3">F 1598</strain>
    </source>
</reference>
<dbReference type="EMBL" id="KN832981">
    <property type="protein sequence ID" value="KIM86594.1"/>
    <property type="molecule type" value="Genomic_DNA"/>
</dbReference>
<feature type="region of interest" description="Disordered" evidence="1">
    <location>
        <begin position="52"/>
        <end position="82"/>
    </location>
</feature>